<dbReference type="AlphaFoldDB" id="W0BCS6"/>
<proteinExistence type="predicted"/>
<dbReference type="STRING" id="1268635.Loa_00650"/>
<evidence type="ECO:0000313" key="1">
    <source>
        <dbReference type="EMBL" id="AHE66219.1"/>
    </source>
</evidence>
<evidence type="ECO:0000313" key="2">
    <source>
        <dbReference type="Proteomes" id="UP000018838"/>
    </source>
</evidence>
<dbReference type="EMBL" id="CP004006">
    <property type="protein sequence ID" value="AHE66219.1"/>
    <property type="molecule type" value="Genomic_DNA"/>
</dbReference>
<dbReference type="KEGG" id="lok:Loa_00650"/>
<name>W0BCS6_9GAMM</name>
<dbReference type="HOGENOM" id="CLU_3235450_0_0_6"/>
<accession>W0BCS6</accession>
<sequence length="43" mass="4874">MSAQQFQRQMQETMIQLQEVISNQIEGADIPAVIRPETSELAL</sequence>
<reference evidence="1 2" key="1">
    <citation type="journal article" date="2013" name="Int. J. Med. Microbiol.">
        <title>Legionella oakridgensis ATCC 33761 genome sequence and phenotypic characterization reveals its replication capacity in amoebae.</title>
        <authorList>
            <person name="Brzuszkiewicz E."/>
            <person name="Schulz T."/>
            <person name="Rydzewski K."/>
            <person name="Daniel R."/>
            <person name="Gillmaier N."/>
            <person name="Dittmann C."/>
            <person name="Holland G."/>
            <person name="Schunder E."/>
            <person name="Lautner M."/>
            <person name="Eisenreich W."/>
            <person name="Luck C."/>
            <person name="Heuner K."/>
        </authorList>
    </citation>
    <scope>NUCLEOTIDE SEQUENCE [LARGE SCALE GENOMIC DNA]</scope>
    <source>
        <strain>OR-10</strain>
        <strain evidence="2">ATCC 33761</strain>
    </source>
</reference>
<organism evidence="1 2">
    <name type="scientific">Legionella oakridgensis ATCC 33761 = DSM 21215</name>
    <dbReference type="NCBI Taxonomy" id="1268635"/>
    <lineage>
        <taxon>Bacteria</taxon>
        <taxon>Pseudomonadati</taxon>
        <taxon>Pseudomonadota</taxon>
        <taxon>Gammaproteobacteria</taxon>
        <taxon>Legionellales</taxon>
        <taxon>Legionellaceae</taxon>
        <taxon>Legionella</taxon>
    </lineage>
</organism>
<gene>
    <name evidence="1" type="ORF">Loa_00650</name>
</gene>
<dbReference type="Proteomes" id="UP000018838">
    <property type="component" value="Chromosome"/>
</dbReference>
<protein>
    <submittedName>
        <fullName evidence="1">Uncharacterized protein</fullName>
    </submittedName>
</protein>
<keyword evidence="2" id="KW-1185">Reference proteome</keyword>